<comment type="subcellular location">
    <subcellularLocation>
        <location evidence="1">Nucleus</location>
    </subcellularLocation>
</comment>
<accession>A0A5E4N0A2</accession>
<reference evidence="8 9" key="1">
    <citation type="submission" date="2019-08" db="EMBL/GenBank/DDBJ databases">
        <authorList>
            <person name="Alioto T."/>
            <person name="Alioto T."/>
            <person name="Gomez Garrido J."/>
        </authorList>
    </citation>
    <scope>NUCLEOTIDE SEQUENCE [LARGE SCALE GENOMIC DNA]</scope>
</reference>
<evidence type="ECO:0000256" key="5">
    <source>
        <dbReference type="ARBA" id="ARBA00023242"/>
    </source>
</evidence>
<dbReference type="PANTHER" id="PTHR23168:SF0">
    <property type="entry name" value="MITOTIC SPINDLE ASSEMBLY CHECKPOINT PROTEIN MAD1"/>
    <property type="match status" value="1"/>
</dbReference>
<feature type="coiled-coil region" evidence="7">
    <location>
        <begin position="462"/>
        <end position="526"/>
    </location>
</feature>
<evidence type="ECO:0000256" key="7">
    <source>
        <dbReference type="SAM" id="Coils"/>
    </source>
</evidence>
<keyword evidence="4" id="KW-0498">Mitosis</keyword>
<dbReference type="SUPFAM" id="SSF75704">
    <property type="entry name" value="Mitotic arrest deficient-like 1, Mad1"/>
    <property type="match status" value="1"/>
</dbReference>
<feature type="coiled-coil region" evidence="7">
    <location>
        <begin position="379"/>
        <end position="427"/>
    </location>
</feature>
<feature type="coiled-coil region" evidence="7">
    <location>
        <begin position="555"/>
        <end position="630"/>
    </location>
</feature>
<proteinExistence type="inferred from homology"/>
<evidence type="ECO:0000256" key="1">
    <source>
        <dbReference type="ARBA" id="ARBA00004123"/>
    </source>
</evidence>
<dbReference type="InterPro" id="IPR008672">
    <property type="entry name" value="Mad1"/>
</dbReference>
<dbReference type="OrthoDB" id="331602at2759"/>
<dbReference type="GO" id="GO:0000776">
    <property type="term" value="C:kinetochore"/>
    <property type="evidence" value="ECO:0007669"/>
    <property type="project" value="TreeGrafter"/>
</dbReference>
<gene>
    <name evidence="8" type="ORF">CINCED_3A015813</name>
</gene>
<evidence type="ECO:0000313" key="8">
    <source>
        <dbReference type="EMBL" id="VVC35658.1"/>
    </source>
</evidence>
<dbReference type="Gene3D" id="3.30.457.60">
    <property type="match status" value="1"/>
</dbReference>
<keyword evidence="7" id="KW-0175">Coiled coil</keyword>
<evidence type="ECO:0000256" key="3">
    <source>
        <dbReference type="ARBA" id="ARBA00022618"/>
    </source>
</evidence>
<comment type="similarity">
    <text evidence="2">Belongs to the MAD1 family.</text>
</comment>
<dbReference type="GO" id="GO:0007094">
    <property type="term" value="P:mitotic spindle assembly checkpoint signaling"/>
    <property type="evidence" value="ECO:0007669"/>
    <property type="project" value="InterPro"/>
</dbReference>
<dbReference type="GO" id="GO:0072686">
    <property type="term" value="C:mitotic spindle"/>
    <property type="evidence" value="ECO:0007669"/>
    <property type="project" value="TreeGrafter"/>
</dbReference>
<dbReference type="PANTHER" id="PTHR23168">
    <property type="entry name" value="MITOTIC SPINDLE ASSEMBLY CHECKPOINT PROTEIN MAD1 MITOTIC ARREST DEFICIENT-LIKE PROTEIN 1"/>
    <property type="match status" value="1"/>
</dbReference>
<sequence length="730" mass="85359">MNQSKDNDQTFVIKILDDLRSNNRSKPLRMHFDTSMMGLSSSNDSLLSNKRQRLCSPDLQESMITPEYSPWESRHTKQELVNAKAEIASLQERNTKLFNLKKESDLLFEKEKSALEHNLKKSKLTIDQLDNKLKEIRNDKFNLKVINDNLMKKLETVTEENNFRISNLEKEKKDLEDKLLSVNLEITKYQDEAASRNCADYELNELKQTLRSNENYIEELTSNLRKKQIEINALENDQVKINTANQKIKCLENELALLQENAMMVNTQREKLKRFNSMETELISLRDEVAVYRNDVKQTEILENKVATLESKLNKHGLIEQEALQLRSNLSVSEDRLKKWIDVCREVCENIDENQCYPEYLRYYVDNLKKKDMFVVNEKGELQSSIAQLELKLQQVENELIKSKEQIINATNNNSKHELTIKRLKKQLFMVTWERNDLRELIDSFQKEVTVIGNLNGEDTKMEVLEKAINGYKNRMTQIETDPSLYVSTDNNKRWIEEKNLLLKEKEDLVNKCKQLEHNCAILEDQIDHRALKGDFNLRETKVLHFKMNPASLGFNSYQNELLAAKQEIEKLKERIKAMQEGISINLTQVVDNRVESNASQELEALREKLKTQEIQNQRLREVFKKSSQEFRESVYTLLGYKVDGLQNNMYRLTSQFAFHEEDNLMFQLSEGSMHLLETPFSKTIEDMINLHLGQQHSIPLLLSSLTVDLFSKQSMTVTADSTRFESTIN</sequence>
<dbReference type="GO" id="GO:0005635">
    <property type="term" value="C:nuclear envelope"/>
    <property type="evidence" value="ECO:0007669"/>
    <property type="project" value="TreeGrafter"/>
</dbReference>
<keyword evidence="9" id="KW-1185">Reference proteome</keyword>
<dbReference type="AlphaFoldDB" id="A0A5E4N0A2"/>
<name>A0A5E4N0A2_9HEMI</name>
<keyword evidence="3" id="KW-0132">Cell division</keyword>
<evidence type="ECO:0000256" key="2">
    <source>
        <dbReference type="ARBA" id="ARBA00008029"/>
    </source>
</evidence>
<keyword evidence="5" id="KW-0539">Nucleus</keyword>
<dbReference type="Gene3D" id="1.20.5.170">
    <property type="match status" value="1"/>
</dbReference>
<organism evidence="8 9">
    <name type="scientific">Cinara cedri</name>
    <dbReference type="NCBI Taxonomy" id="506608"/>
    <lineage>
        <taxon>Eukaryota</taxon>
        <taxon>Metazoa</taxon>
        <taxon>Ecdysozoa</taxon>
        <taxon>Arthropoda</taxon>
        <taxon>Hexapoda</taxon>
        <taxon>Insecta</taxon>
        <taxon>Pterygota</taxon>
        <taxon>Neoptera</taxon>
        <taxon>Paraneoptera</taxon>
        <taxon>Hemiptera</taxon>
        <taxon>Sternorrhyncha</taxon>
        <taxon>Aphidomorpha</taxon>
        <taxon>Aphidoidea</taxon>
        <taxon>Aphididae</taxon>
        <taxon>Lachninae</taxon>
        <taxon>Cinara</taxon>
    </lineage>
</organism>
<dbReference type="GO" id="GO:0051301">
    <property type="term" value="P:cell division"/>
    <property type="evidence" value="ECO:0007669"/>
    <property type="project" value="UniProtKB-KW"/>
</dbReference>
<feature type="coiled-coil region" evidence="7">
    <location>
        <begin position="73"/>
        <end position="268"/>
    </location>
</feature>
<keyword evidence="6" id="KW-0131">Cell cycle</keyword>
<dbReference type="Proteomes" id="UP000325440">
    <property type="component" value="Unassembled WGS sequence"/>
</dbReference>
<evidence type="ECO:0000256" key="6">
    <source>
        <dbReference type="ARBA" id="ARBA00023306"/>
    </source>
</evidence>
<protein>
    <submittedName>
        <fullName evidence="8">Spindle assembly checkpoint component Mad1</fullName>
    </submittedName>
</protein>
<evidence type="ECO:0000313" key="9">
    <source>
        <dbReference type="Proteomes" id="UP000325440"/>
    </source>
</evidence>
<dbReference type="EMBL" id="CABPRJ010001427">
    <property type="protein sequence ID" value="VVC35658.1"/>
    <property type="molecule type" value="Genomic_DNA"/>
</dbReference>
<dbReference type="Pfam" id="PF05557">
    <property type="entry name" value="MAD"/>
    <property type="match status" value="2"/>
</dbReference>
<dbReference type="Gene3D" id="6.10.250.90">
    <property type="match status" value="1"/>
</dbReference>
<dbReference type="GO" id="GO:0051315">
    <property type="term" value="P:attachment of mitotic spindle microtubules to kinetochore"/>
    <property type="evidence" value="ECO:0007669"/>
    <property type="project" value="TreeGrafter"/>
</dbReference>
<evidence type="ECO:0000256" key="4">
    <source>
        <dbReference type="ARBA" id="ARBA00022776"/>
    </source>
</evidence>